<comment type="caution">
    <text evidence="1">The sequence shown here is derived from an EMBL/GenBank/DDBJ whole genome shotgun (WGS) entry which is preliminary data.</text>
</comment>
<proteinExistence type="predicted"/>
<keyword evidence="2" id="KW-1185">Reference proteome</keyword>
<organism evidence="1 2">
    <name type="scientific">Aeribacillus alveayuensis</name>
    <dbReference type="NCBI Taxonomy" id="279215"/>
    <lineage>
        <taxon>Bacteria</taxon>
        <taxon>Bacillati</taxon>
        <taxon>Bacillota</taxon>
        <taxon>Bacilli</taxon>
        <taxon>Bacillales</taxon>
        <taxon>Bacillaceae</taxon>
        <taxon>Aeribacillus</taxon>
    </lineage>
</organism>
<protein>
    <submittedName>
        <fullName evidence="1">Damage-inducible protein DinB</fullName>
    </submittedName>
</protein>
<reference evidence="1 2" key="1">
    <citation type="submission" date="2023-07" db="EMBL/GenBank/DDBJ databases">
        <title>Genomic Encyclopedia of Type Strains, Phase IV (KMG-IV): sequencing the most valuable type-strain genomes for metagenomic binning, comparative biology and taxonomic classification.</title>
        <authorList>
            <person name="Goeker M."/>
        </authorList>
    </citation>
    <scope>NUCLEOTIDE SEQUENCE [LARGE SCALE GENOMIC DNA]</scope>
    <source>
        <strain evidence="1 2">DSM 19092</strain>
    </source>
</reference>
<evidence type="ECO:0000313" key="1">
    <source>
        <dbReference type="EMBL" id="MDQ0163143.1"/>
    </source>
</evidence>
<dbReference type="Proteomes" id="UP001225646">
    <property type="component" value="Unassembled WGS sequence"/>
</dbReference>
<dbReference type="InterPro" id="IPR034660">
    <property type="entry name" value="DinB/YfiT-like"/>
</dbReference>
<dbReference type="Gene3D" id="1.20.120.450">
    <property type="entry name" value="dinb family like domain"/>
    <property type="match status" value="1"/>
</dbReference>
<dbReference type="EMBL" id="JAUSTR010000010">
    <property type="protein sequence ID" value="MDQ0163143.1"/>
    <property type="molecule type" value="Genomic_DNA"/>
</dbReference>
<name>A0ABT9VQC1_9BACI</name>
<sequence>MFEHLHWANERLLEALQKIEGEKQEALRFFSHILFAEKVWLTRLQGLDSPPITLWDDVEIKDCAELVEQNKKGMTTYMKTLTNDDLDHIITYQNSKGIEFQNTVREILTHVA</sequence>
<evidence type="ECO:0000313" key="2">
    <source>
        <dbReference type="Proteomes" id="UP001225646"/>
    </source>
</evidence>
<dbReference type="SUPFAM" id="SSF109854">
    <property type="entry name" value="DinB/YfiT-like putative metalloenzymes"/>
    <property type="match status" value="1"/>
</dbReference>
<gene>
    <name evidence="1" type="ORF">J2S06_002221</name>
</gene>
<accession>A0ABT9VQC1</accession>
<dbReference type="RefSeq" id="WP_419152316.1">
    <property type="nucleotide sequence ID" value="NZ_JAUSTR010000010.1"/>
</dbReference>